<dbReference type="InterPro" id="IPR036322">
    <property type="entry name" value="WD40_repeat_dom_sf"/>
</dbReference>
<evidence type="ECO:0000313" key="5">
    <source>
        <dbReference type="Proteomes" id="UP000245942"/>
    </source>
</evidence>
<evidence type="ECO:0000256" key="3">
    <source>
        <dbReference type="SAM" id="MobiDB-lite"/>
    </source>
</evidence>
<protein>
    <recommendedName>
        <fullName evidence="6">WD40 repeat-like protein</fullName>
    </recommendedName>
</protein>
<dbReference type="EMBL" id="KZ819328">
    <property type="protein sequence ID" value="PWN20454.1"/>
    <property type="molecule type" value="Genomic_DNA"/>
</dbReference>
<proteinExistence type="predicted"/>
<evidence type="ECO:0000313" key="4">
    <source>
        <dbReference type="EMBL" id="PWN20454.1"/>
    </source>
</evidence>
<evidence type="ECO:0000256" key="1">
    <source>
        <dbReference type="ARBA" id="ARBA00022574"/>
    </source>
</evidence>
<keyword evidence="5" id="KW-1185">Reference proteome</keyword>
<dbReference type="RefSeq" id="XP_025347614.1">
    <property type="nucleotide sequence ID" value="XM_025492667.1"/>
</dbReference>
<dbReference type="AlphaFoldDB" id="A0A316U6K2"/>
<feature type="region of interest" description="Disordered" evidence="3">
    <location>
        <begin position="276"/>
        <end position="298"/>
    </location>
</feature>
<dbReference type="InterPro" id="IPR039328">
    <property type="entry name" value="WDR89"/>
</dbReference>
<dbReference type="OrthoDB" id="25131at2759"/>
<organism evidence="4 5">
    <name type="scientific">Pseudomicrostroma glucosiphilum</name>
    <dbReference type="NCBI Taxonomy" id="1684307"/>
    <lineage>
        <taxon>Eukaryota</taxon>
        <taxon>Fungi</taxon>
        <taxon>Dikarya</taxon>
        <taxon>Basidiomycota</taxon>
        <taxon>Ustilaginomycotina</taxon>
        <taxon>Exobasidiomycetes</taxon>
        <taxon>Microstromatales</taxon>
        <taxon>Microstromatales incertae sedis</taxon>
        <taxon>Pseudomicrostroma</taxon>
    </lineage>
</organism>
<dbReference type="PANTHER" id="PTHR22889:SF0">
    <property type="entry name" value="WD REPEAT-CONTAINING PROTEIN 89"/>
    <property type="match status" value="1"/>
</dbReference>
<dbReference type="Gene3D" id="2.130.10.10">
    <property type="entry name" value="YVTN repeat-like/Quinoprotein amine dehydrogenase"/>
    <property type="match status" value="2"/>
</dbReference>
<accession>A0A316U6K2</accession>
<keyword evidence="1" id="KW-0853">WD repeat</keyword>
<dbReference type="InterPro" id="IPR015943">
    <property type="entry name" value="WD40/YVTN_repeat-like_dom_sf"/>
</dbReference>
<evidence type="ECO:0008006" key="6">
    <source>
        <dbReference type="Google" id="ProtNLM"/>
    </source>
</evidence>
<name>A0A316U6K2_9BASI</name>
<dbReference type="SMART" id="SM00320">
    <property type="entry name" value="WD40"/>
    <property type="match status" value="2"/>
</dbReference>
<reference evidence="4 5" key="1">
    <citation type="journal article" date="2018" name="Mol. Biol. Evol.">
        <title>Broad Genomic Sampling Reveals a Smut Pathogenic Ancestry of the Fungal Clade Ustilaginomycotina.</title>
        <authorList>
            <person name="Kijpornyongpan T."/>
            <person name="Mondo S.J."/>
            <person name="Barry K."/>
            <person name="Sandor L."/>
            <person name="Lee J."/>
            <person name="Lipzen A."/>
            <person name="Pangilinan J."/>
            <person name="LaButti K."/>
            <person name="Hainaut M."/>
            <person name="Henrissat B."/>
            <person name="Grigoriev I.V."/>
            <person name="Spatafora J.W."/>
            <person name="Aime M.C."/>
        </authorList>
    </citation>
    <scope>NUCLEOTIDE SEQUENCE [LARGE SCALE GENOMIC DNA]</scope>
    <source>
        <strain evidence="4 5">MCA 4718</strain>
    </source>
</reference>
<dbReference type="PANTHER" id="PTHR22889">
    <property type="entry name" value="WD REPEAT-CONTAINING PROTEIN 89"/>
    <property type="match status" value="1"/>
</dbReference>
<sequence length="539" mass="55368">MDPSSSSPYAFLPHASLTSDAAAFRSPSSSSSLSLSRAAQPFNNANGGAPKPSRANYITQLASLSPSRLLALTSAGVQVVDKERSLSLGLVPHSDGDATAVATMSAPGGGSGGGMWGVTDRKGKCRVYDARGGGGNGLGMAMSIDSPTPSPLLSLAFSSSSSSAAPLLALGHELHSIDAPVYVYDLRNLAAPLFTYDQSHSDDVTSLQFRTAGEQSGEEGEQLLLSASTDGLLTVYDLQKGGDEDDAVLSASNTGASIARAGWGGVPPGVGVKRGQVKPSDDDDGQTGASGMDVDGGTKGTAEMYRGLGAVWAVSDMQTVGLWDSESTDPLLPPLSVLPLSTSLPATSPWGPTYRYQPDYIIDCSPSHPLHTSLGSNGSRQDGLSLFTGSQSGAFSLVQVPSPAPFPGSEGNYDADAHLRTVCAQPWTLTHLFPGEADSARGGHSDIVRCVEYEAGSASQPALLWSGGEDGKLVVWRVGEGEEESGPGIGFVGATGVGGDNLGVGMGSGMKASVMDEVSSLRMTILYIRTQSHIARLSP</sequence>
<dbReference type="STRING" id="1684307.A0A316U6K2"/>
<dbReference type="GeneID" id="37014401"/>
<dbReference type="SUPFAM" id="SSF50978">
    <property type="entry name" value="WD40 repeat-like"/>
    <property type="match status" value="1"/>
</dbReference>
<dbReference type="Proteomes" id="UP000245942">
    <property type="component" value="Unassembled WGS sequence"/>
</dbReference>
<keyword evidence="2" id="KW-0677">Repeat</keyword>
<gene>
    <name evidence="4" type="ORF">BCV69DRAFT_283335</name>
</gene>
<evidence type="ECO:0000256" key="2">
    <source>
        <dbReference type="ARBA" id="ARBA00022737"/>
    </source>
</evidence>
<dbReference type="InterPro" id="IPR001680">
    <property type="entry name" value="WD40_rpt"/>
</dbReference>